<dbReference type="PANTHER" id="PTHR33995">
    <property type="entry name" value="PROTEIN CBG18546"/>
    <property type="match status" value="1"/>
</dbReference>
<dbReference type="EMBL" id="OV696702">
    <property type="protein sequence ID" value="CAH1249694.1"/>
    <property type="molecule type" value="Genomic_DNA"/>
</dbReference>
<dbReference type="AlphaFoldDB" id="A0A8J9ZAF2"/>
<evidence type="ECO:0000256" key="1">
    <source>
        <dbReference type="SAM" id="SignalP"/>
    </source>
</evidence>
<feature type="chain" id="PRO_5035430941" evidence="1">
    <location>
        <begin position="19"/>
        <end position="312"/>
    </location>
</feature>
<dbReference type="PANTHER" id="PTHR33995:SF7">
    <property type="entry name" value="BURSICON SUBUNIT ALPHA-RELATED"/>
    <property type="match status" value="1"/>
</dbReference>
<dbReference type="OrthoDB" id="10005327at2759"/>
<name>A0A8J9ZAF2_BRALA</name>
<keyword evidence="1" id="KW-0732">Signal</keyword>
<dbReference type="InterPro" id="IPR029034">
    <property type="entry name" value="Cystine-knot_cytokine"/>
</dbReference>
<organism evidence="2 3">
    <name type="scientific">Branchiostoma lanceolatum</name>
    <name type="common">Common lancelet</name>
    <name type="synonym">Amphioxus lanceolatum</name>
    <dbReference type="NCBI Taxonomy" id="7740"/>
    <lineage>
        <taxon>Eukaryota</taxon>
        <taxon>Metazoa</taxon>
        <taxon>Chordata</taxon>
        <taxon>Cephalochordata</taxon>
        <taxon>Leptocardii</taxon>
        <taxon>Amphioxiformes</taxon>
        <taxon>Branchiostomatidae</taxon>
        <taxon>Branchiostoma</taxon>
    </lineage>
</organism>
<sequence>MQLLVLCATALLFATIGAAPGQQQKNFLELLKKDARELTELVNHHEAIGTSYPINRCSEPGPDHFITLCTECDFWRYLPGYIPDHMWEVKCQGQSCLNGFGRCEQQYVTVTIMRDSGQQQPVQIKIASGCQCKIHKDSEVLSVTALLFATIGAAPGQQQKSLLELLKKDARELTELVKYHENAVKEKAENDEDLAMVEPSGKVEESKRQLGTSYPLNQCTEGTNGNIPLCRECFFVRQLPQGYSPPMVNERKCQAQNCLQNYGRCEQQYLTVGVLQNVGTDYQPQWRNGNLQIASGCKCTLNQNGPLGRMIP</sequence>
<evidence type="ECO:0000313" key="3">
    <source>
        <dbReference type="Proteomes" id="UP000838412"/>
    </source>
</evidence>
<dbReference type="SUPFAM" id="SSF57501">
    <property type="entry name" value="Cystine-knot cytokines"/>
    <property type="match status" value="2"/>
</dbReference>
<gene>
    <name evidence="2" type="primary">Hypp8665</name>
    <name evidence="2" type="ORF">BLAG_LOCUS10707</name>
</gene>
<reference evidence="2" key="1">
    <citation type="submission" date="2022-01" db="EMBL/GenBank/DDBJ databases">
        <authorList>
            <person name="Braso-Vives M."/>
        </authorList>
    </citation>
    <scope>NUCLEOTIDE SEQUENCE</scope>
</reference>
<evidence type="ECO:0000313" key="2">
    <source>
        <dbReference type="EMBL" id="CAH1249694.1"/>
    </source>
</evidence>
<protein>
    <submittedName>
        <fullName evidence="2">Hypp8665 protein</fullName>
    </submittedName>
</protein>
<accession>A0A8J9ZAF2</accession>
<proteinExistence type="predicted"/>
<keyword evidence="3" id="KW-1185">Reference proteome</keyword>
<feature type="signal peptide" evidence="1">
    <location>
        <begin position="1"/>
        <end position="18"/>
    </location>
</feature>
<dbReference type="Proteomes" id="UP000838412">
    <property type="component" value="Chromosome 17"/>
</dbReference>